<organism evidence="2 3">
    <name type="scientific">Dentipellis fragilis</name>
    <dbReference type="NCBI Taxonomy" id="205917"/>
    <lineage>
        <taxon>Eukaryota</taxon>
        <taxon>Fungi</taxon>
        <taxon>Dikarya</taxon>
        <taxon>Basidiomycota</taxon>
        <taxon>Agaricomycotina</taxon>
        <taxon>Agaricomycetes</taxon>
        <taxon>Russulales</taxon>
        <taxon>Hericiaceae</taxon>
        <taxon>Dentipellis</taxon>
    </lineage>
</organism>
<feature type="compositionally biased region" description="Pro residues" evidence="1">
    <location>
        <begin position="607"/>
        <end position="618"/>
    </location>
</feature>
<comment type="caution">
    <text evidence="2">The sequence shown here is derived from an EMBL/GenBank/DDBJ whole genome shotgun (WGS) entry which is preliminary data.</text>
</comment>
<dbReference type="Proteomes" id="UP000298327">
    <property type="component" value="Unassembled WGS sequence"/>
</dbReference>
<evidence type="ECO:0000313" key="2">
    <source>
        <dbReference type="EMBL" id="TFY69805.1"/>
    </source>
</evidence>
<name>A0A4Y9Z532_9AGAM</name>
<feature type="compositionally biased region" description="Polar residues" evidence="1">
    <location>
        <begin position="197"/>
        <end position="215"/>
    </location>
</feature>
<feature type="compositionally biased region" description="Pro residues" evidence="1">
    <location>
        <begin position="626"/>
        <end position="649"/>
    </location>
</feature>
<reference evidence="2 3" key="1">
    <citation type="submission" date="2019-02" db="EMBL/GenBank/DDBJ databases">
        <title>Genome sequencing of the rare red list fungi Dentipellis fragilis.</title>
        <authorList>
            <person name="Buettner E."/>
            <person name="Kellner H."/>
        </authorList>
    </citation>
    <scope>NUCLEOTIDE SEQUENCE [LARGE SCALE GENOMIC DNA]</scope>
    <source>
        <strain evidence="2 3">DSM 105465</strain>
    </source>
</reference>
<feature type="compositionally biased region" description="Polar residues" evidence="1">
    <location>
        <begin position="131"/>
        <end position="140"/>
    </location>
</feature>
<feature type="compositionally biased region" description="Basic and acidic residues" evidence="1">
    <location>
        <begin position="185"/>
        <end position="196"/>
    </location>
</feature>
<evidence type="ECO:0000313" key="3">
    <source>
        <dbReference type="Proteomes" id="UP000298327"/>
    </source>
</evidence>
<feature type="region of interest" description="Disordered" evidence="1">
    <location>
        <begin position="1"/>
        <end position="23"/>
    </location>
</feature>
<accession>A0A4Y9Z532</accession>
<gene>
    <name evidence="2" type="ORF">EVG20_g2989</name>
</gene>
<protein>
    <submittedName>
        <fullName evidence="2">Uncharacterized protein</fullName>
    </submittedName>
</protein>
<feature type="compositionally biased region" description="Pro residues" evidence="1">
    <location>
        <begin position="589"/>
        <end position="598"/>
    </location>
</feature>
<dbReference type="AlphaFoldDB" id="A0A4Y9Z532"/>
<sequence length="693" mass="74574">MTHQSTGERKIASETSDEKDGGRFRRACGVYIDGSWLSPPSFREFGIPSQVAAAGRSRRNVVDNADGVKLEDASVEKTDCLDPRRGEEEIAGKEQLEMLNKLDSNGEPIRAARETRSKRCHVFPRPRRDGSTSTNQENSSRVLFRAAQSGIPLFGVTFTMPALDFLSPKLSKSTDVVNVIRSPTEKSATRTTDDTHLTPQVSTLTSTSADSQNASPELPKRPTSQWRRTLAYFNPPHDPHKPALSTEQDQEKRRRAVNAYEVVRHASIFPNSDRKAKQSALVVRSVMVGTGSISPTPRKGPANSAVTKEQVNKVKAQLLQPKGANRIIAQLKALPAIPTEVPEGPPTSVSKGNALLAGMPIHAVCLSYGEEEADKKAFCRLKETSTTSAPDTSATREKSITLEAIKSTLPSVATASVDSLAEAFKDMHLISLVTAPDLGLGQPGDGPGLLAGAVPTAETVLQGFEQITPQLMALGYATGKAVIPDHTGVYPPIDRISVLTYWWGLEIVLPPVTLSYLDRAQSVSHSVMNFLTALGVIYNGVREILPFVRYISQYMEFEFGSIKKEDRGKGVVCAATWIMPAALVPRPWDFPPRPPPKPEVTNGSPATPTPAKPAPTPSDPVDTAPALPPLPDSPTPPITVPAEPEPGPITVPEAQPDVASPVLQPPSPVPEVTIIPPTLRLHSLQSIPIPADA</sequence>
<keyword evidence="3" id="KW-1185">Reference proteome</keyword>
<dbReference type="EMBL" id="SEOQ01000127">
    <property type="protein sequence ID" value="TFY69805.1"/>
    <property type="molecule type" value="Genomic_DNA"/>
</dbReference>
<feature type="region of interest" description="Disordered" evidence="1">
    <location>
        <begin position="114"/>
        <end position="140"/>
    </location>
</feature>
<proteinExistence type="predicted"/>
<feature type="region of interest" description="Disordered" evidence="1">
    <location>
        <begin position="185"/>
        <end position="253"/>
    </location>
</feature>
<dbReference type="OrthoDB" id="2434934at2759"/>
<evidence type="ECO:0000256" key="1">
    <source>
        <dbReference type="SAM" id="MobiDB-lite"/>
    </source>
</evidence>
<feature type="region of interest" description="Disordered" evidence="1">
    <location>
        <begin position="589"/>
        <end position="672"/>
    </location>
</feature>